<dbReference type="EMBL" id="JBIAMX010000006">
    <property type="protein sequence ID" value="MFF0543543.1"/>
    <property type="molecule type" value="Genomic_DNA"/>
</dbReference>
<sequence>MTVSPTLRAVSGLDDTPPRLRDAALVLIDYQNTYRTGVMSLGDSAAPALAAGARLLARARAAGIPIVHVVNDAGTGSPYDLDTDLGAISAEVAPRDGEPVVVKHLPDAFTGTDLHERLTALGVAPGGDLVLAGFMTHLCVTFTAQGAFARGYRPTVVAEATATRDLAAPDGTTLSAADLHRAALTTIADLFGPIAPTVDTLAD</sequence>
<protein>
    <submittedName>
        <fullName evidence="3">Isochorismatase family protein</fullName>
    </submittedName>
</protein>
<dbReference type="RefSeq" id="WP_387700166.1">
    <property type="nucleotide sequence ID" value="NZ_JBIAMX010000006.1"/>
</dbReference>
<name>A0ABW6PMG6_9NOCA</name>
<dbReference type="Gene3D" id="3.40.50.850">
    <property type="entry name" value="Isochorismatase-like"/>
    <property type="match status" value="1"/>
</dbReference>
<dbReference type="InterPro" id="IPR000868">
    <property type="entry name" value="Isochorismatase-like_dom"/>
</dbReference>
<evidence type="ECO:0000256" key="1">
    <source>
        <dbReference type="ARBA" id="ARBA00022801"/>
    </source>
</evidence>
<organism evidence="3 4">
    <name type="scientific">Nocardia thailandica</name>
    <dbReference type="NCBI Taxonomy" id="257275"/>
    <lineage>
        <taxon>Bacteria</taxon>
        <taxon>Bacillati</taxon>
        <taxon>Actinomycetota</taxon>
        <taxon>Actinomycetes</taxon>
        <taxon>Mycobacteriales</taxon>
        <taxon>Nocardiaceae</taxon>
        <taxon>Nocardia</taxon>
    </lineage>
</organism>
<dbReference type="InterPro" id="IPR036380">
    <property type="entry name" value="Isochorismatase-like_sf"/>
</dbReference>
<proteinExistence type="predicted"/>
<dbReference type="SUPFAM" id="SSF52499">
    <property type="entry name" value="Isochorismatase-like hydrolases"/>
    <property type="match status" value="1"/>
</dbReference>
<reference evidence="3 4" key="1">
    <citation type="submission" date="2024-10" db="EMBL/GenBank/DDBJ databases">
        <title>The Natural Products Discovery Center: Release of the First 8490 Sequenced Strains for Exploring Actinobacteria Biosynthetic Diversity.</title>
        <authorList>
            <person name="Kalkreuter E."/>
            <person name="Kautsar S.A."/>
            <person name="Yang D."/>
            <person name="Bader C.D."/>
            <person name="Teijaro C.N."/>
            <person name="Fluegel L."/>
            <person name="Davis C.M."/>
            <person name="Simpson J.R."/>
            <person name="Lauterbach L."/>
            <person name="Steele A.D."/>
            <person name="Gui C."/>
            <person name="Meng S."/>
            <person name="Li G."/>
            <person name="Viehrig K."/>
            <person name="Ye F."/>
            <person name="Su P."/>
            <person name="Kiefer A.F."/>
            <person name="Nichols A."/>
            <person name="Cepeda A.J."/>
            <person name="Yan W."/>
            <person name="Fan B."/>
            <person name="Jiang Y."/>
            <person name="Adhikari A."/>
            <person name="Zheng C.-J."/>
            <person name="Schuster L."/>
            <person name="Cowan T.M."/>
            <person name="Smanski M.J."/>
            <person name="Chevrette M.G."/>
            <person name="De Carvalho L.P.S."/>
            <person name="Shen B."/>
        </authorList>
    </citation>
    <scope>NUCLEOTIDE SEQUENCE [LARGE SCALE GENOMIC DNA]</scope>
    <source>
        <strain evidence="3 4">NPDC004045</strain>
    </source>
</reference>
<evidence type="ECO:0000313" key="3">
    <source>
        <dbReference type="EMBL" id="MFF0543543.1"/>
    </source>
</evidence>
<dbReference type="Pfam" id="PF00857">
    <property type="entry name" value="Isochorismatase"/>
    <property type="match status" value="1"/>
</dbReference>
<dbReference type="InterPro" id="IPR050272">
    <property type="entry name" value="Isochorismatase-like_hydrls"/>
</dbReference>
<feature type="domain" description="Isochorismatase-like" evidence="2">
    <location>
        <begin position="23"/>
        <end position="195"/>
    </location>
</feature>
<dbReference type="PANTHER" id="PTHR43540:SF15">
    <property type="entry name" value="BLR5631 PROTEIN"/>
    <property type="match status" value="1"/>
</dbReference>
<keyword evidence="1" id="KW-0378">Hydrolase</keyword>
<comment type="caution">
    <text evidence="3">The sequence shown here is derived from an EMBL/GenBank/DDBJ whole genome shotgun (WGS) entry which is preliminary data.</text>
</comment>
<gene>
    <name evidence="3" type="ORF">ACFYTF_11985</name>
</gene>
<evidence type="ECO:0000313" key="4">
    <source>
        <dbReference type="Proteomes" id="UP001601444"/>
    </source>
</evidence>
<keyword evidence="4" id="KW-1185">Reference proteome</keyword>
<dbReference type="Proteomes" id="UP001601444">
    <property type="component" value="Unassembled WGS sequence"/>
</dbReference>
<accession>A0ABW6PMG6</accession>
<dbReference type="PANTHER" id="PTHR43540">
    <property type="entry name" value="PEROXYUREIDOACRYLATE/UREIDOACRYLATE AMIDOHYDROLASE-RELATED"/>
    <property type="match status" value="1"/>
</dbReference>
<evidence type="ECO:0000259" key="2">
    <source>
        <dbReference type="Pfam" id="PF00857"/>
    </source>
</evidence>